<keyword evidence="1" id="KW-0812">Transmembrane</keyword>
<keyword evidence="1" id="KW-1133">Transmembrane helix</keyword>
<keyword evidence="1" id="KW-0472">Membrane</keyword>
<dbReference type="EMBL" id="UOER01000162">
    <property type="protein sequence ID" value="VAW22831.1"/>
    <property type="molecule type" value="Genomic_DNA"/>
</dbReference>
<feature type="transmembrane region" description="Helical" evidence="1">
    <location>
        <begin position="79"/>
        <end position="99"/>
    </location>
</feature>
<feature type="transmembrane region" description="Helical" evidence="1">
    <location>
        <begin position="53"/>
        <end position="73"/>
    </location>
</feature>
<sequence length="102" mass="11750">MALPFDIRDVNIDSTILKTIPQTFGIPTSKAIGYVLLIVFVGLEFFKNKDSFIDILIIILISIITALFLRFSSPKKSRYYTSFWVELIPVMWLVLMVLFSKN</sequence>
<accession>A0A3B0TVX0</accession>
<proteinExistence type="predicted"/>
<evidence type="ECO:0000313" key="2">
    <source>
        <dbReference type="EMBL" id="VAW22831.1"/>
    </source>
</evidence>
<protein>
    <submittedName>
        <fullName evidence="2">Uncharacterized protein</fullName>
    </submittedName>
</protein>
<organism evidence="2">
    <name type="scientific">hydrothermal vent metagenome</name>
    <dbReference type="NCBI Taxonomy" id="652676"/>
    <lineage>
        <taxon>unclassified sequences</taxon>
        <taxon>metagenomes</taxon>
        <taxon>ecological metagenomes</taxon>
    </lineage>
</organism>
<reference evidence="2" key="1">
    <citation type="submission" date="2018-06" db="EMBL/GenBank/DDBJ databases">
        <authorList>
            <person name="Zhirakovskaya E."/>
        </authorList>
    </citation>
    <scope>NUCLEOTIDE SEQUENCE</scope>
</reference>
<dbReference type="AlphaFoldDB" id="A0A3B0TVX0"/>
<gene>
    <name evidence="2" type="ORF">MNBD_BACTEROID04-1895</name>
</gene>
<evidence type="ECO:0000256" key="1">
    <source>
        <dbReference type="SAM" id="Phobius"/>
    </source>
</evidence>
<name>A0A3B0TVX0_9ZZZZ</name>
<feature type="transmembrane region" description="Helical" evidence="1">
    <location>
        <begin position="31"/>
        <end position="46"/>
    </location>
</feature>